<dbReference type="OrthoDB" id="771256at2"/>
<dbReference type="Proteomes" id="UP000192678">
    <property type="component" value="Unassembled WGS sequence"/>
</dbReference>
<dbReference type="RefSeq" id="WP_084292131.1">
    <property type="nucleotide sequence ID" value="NZ_FWYB01000021.1"/>
</dbReference>
<evidence type="ECO:0000313" key="2">
    <source>
        <dbReference type="EMBL" id="SMD16908.1"/>
    </source>
</evidence>
<reference evidence="2 3" key="1">
    <citation type="submission" date="2017-04" db="EMBL/GenBank/DDBJ databases">
        <authorList>
            <person name="Afonso C.L."/>
            <person name="Miller P.J."/>
            <person name="Scott M.A."/>
            <person name="Spackman E."/>
            <person name="Goraichik I."/>
            <person name="Dimitrov K.M."/>
            <person name="Suarez D.L."/>
            <person name="Swayne D.E."/>
        </authorList>
    </citation>
    <scope>NUCLEOTIDE SEQUENCE [LARGE SCALE GENOMIC DNA]</scope>
    <source>
        <strain evidence="2 3">DSM 19625</strain>
    </source>
</reference>
<evidence type="ECO:0000313" key="3">
    <source>
        <dbReference type="Proteomes" id="UP000192678"/>
    </source>
</evidence>
<proteinExistence type="predicted"/>
<organism evidence="2 3">
    <name type="scientific">Pedobacter nyackensis</name>
    <dbReference type="NCBI Taxonomy" id="475255"/>
    <lineage>
        <taxon>Bacteria</taxon>
        <taxon>Pseudomonadati</taxon>
        <taxon>Bacteroidota</taxon>
        <taxon>Sphingobacteriia</taxon>
        <taxon>Sphingobacteriales</taxon>
        <taxon>Sphingobacteriaceae</taxon>
        <taxon>Pedobacter</taxon>
    </lineage>
</organism>
<evidence type="ECO:0000256" key="1">
    <source>
        <dbReference type="SAM" id="MobiDB-lite"/>
    </source>
</evidence>
<sequence length="60" mass="6533">MKKTMLAMAVAIGLFAVSCSNEKKAEGTHQHEDGSTHVDHEAAVDTTKQEEFKVDSVKTD</sequence>
<dbReference type="AlphaFoldDB" id="A0A1W2F5V3"/>
<keyword evidence="3" id="KW-1185">Reference proteome</keyword>
<dbReference type="EMBL" id="FWYB01000021">
    <property type="protein sequence ID" value="SMD16908.1"/>
    <property type="molecule type" value="Genomic_DNA"/>
</dbReference>
<evidence type="ECO:0008006" key="4">
    <source>
        <dbReference type="Google" id="ProtNLM"/>
    </source>
</evidence>
<protein>
    <recommendedName>
        <fullName evidence="4">Lipoprotein</fullName>
    </recommendedName>
</protein>
<dbReference type="PROSITE" id="PS51257">
    <property type="entry name" value="PROKAR_LIPOPROTEIN"/>
    <property type="match status" value="1"/>
</dbReference>
<accession>A0A1W2F5V3</accession>
<feature type="region of interest" description="Disordered" evidence="1">
    <location>
        <begin position="23"/>
        <end position="60"/>
    </location>
</feature>
<name>A0A1W2F5V3_9SPHI</name>
<dbReference type="STRING" id="475255.SAMN04488101_12110"/>
<gene>
    <name evidence="2" type="ORF">SAMN04488101_12110</name>
</gene>